<comment type="caution">
    <text evidence="2">The sequence shown here is derived from an EMBL/GenBank/DDBJ whole genome shotgun (WGS) entry which is preliminary data.</text>
</comment>
<evidence type="ECO:0000256" key="1">
    <source>
        <dbReference type="SAM" id="MobiDB-lite"/>
    </source>
</evidence>
<gene>
    <name evidence="2" type="ORF">Adt_23503</name>
</gene>
<protein>
    <submittedName>
        <fullName evidence="2">Uncharacterized protein</fullName>
    </submittedName>
</protein>
<dbReference type="Proteomes" id="UP001604336">
    <property type="component" value="Unassembled WGS sequence"/>
</dbReference>
<evidence type="ECO:0000313" key="3">
    <source>
        <dbReference type="Proteomes" id="UP001604336"/>
    </source>
</evidence>
<sequence>MAGFHFTKILVFKIRGERVVDERHQRPSMAPTPEPMVPLAMEAVGDVSFTLSSVSMGPASVAVVSSTGKVKDESPSSPSVVEVRSGSSSHSLYTEVGGDPLLPPYEIVASPSAMFILKRKERGLSEGMRQN</sequence>
<feature type="region of interest" description="Disordered" evidence="1">
    <location>
        <begin position="66"/>
        <end position="92"/>
    </location>
</feature>
<keyword evidence="3" id="KW-1185">Reference proteome</keyword>
<reference evidence="3" key="1">
    <citation type="submission" date="2024-07" db="EMBL/GenBank/DDBJ databases">
        <title>Two chromosome-level genome assemblies of Korean endemic species Abeliophyllum distichum and Forsythia ovata (Oleaceae).</title>
        <authorList>
            <person name="Jang H."/>
        </authorList>
    </citation>
    <scope>NUCLEOTIDE SEQUENCE [LARGE SCALE GENOMIC DNA]</scope>
</reference>
<dbReference type="EMBL" id="JBFOLK010000007">
    <property type="protein sequence ID" value="KAL2497953.1"/>
    <property type="molecule type" value="Genomic_DNA"/>
</dbReference>
<feature type="compositionally biased region" description="Low complexity" evidence="1">
    <location>
        <begin position="75"/>
        <end position="91"/>
    </location>
</feature>
<dbReference type="AlphaFoldDB" id="A0ABD1SC55"/>
<accession>A0ABD1SC55</accession>
<name>A0ABD1SC55_9LAMI</name>
<evidence type="ECO:0000313" key="2">
    <source>
        <dbReference type="EMBL" id="KAL2497953.1"/>
    </source>
</evidence>
<proteinExistence type="predicted"/>
<organism evidence="2 3">
    <name type="scientific">Abeliophyllum distichum</name>
    <dbReference type="NCBI Taxonomy" id="126358"/>
    <lineage>
        <taxon>Eukaryota</taxon>
        <taxon>Viridiplantae</taxon>
        <taxon>Streptophyta</taxon>
        <taxon>Embryophyta</taxon>
        <taxon>Tracheophyta</taxon>
        <taxon>Spermatophyta</taxon>
        <taxon>Magnoliopsida</taxon>
        <taxon>eudicotyledons</taxon>
        <taxon>Gunneridae</taxon>
        <taxon>Pentapetalae</taxon>
        <taxon>asterids</taxon>
        <taxon>lamiids</taxon>
        <taxon>Lamiales</taxon>
        <taxon>Oleaceae</taxon>
        <taxon>Forsythieae</taxon>
        <taxon>Abeliophyllum</taxon>
    </lineage>
</organism>